<dbReference type="PANTHER" id="PTHR30572">
    <property type="entry name" value="MEMBRANE COMPONENT OF TRANSPORTER-RELATED"/>
    <property type="match status" value="1"/>
</dbReference>
<dbReference type="Pfam" id="PF02687">
    <property type="entry name" value="FtsX"/>
    <property type="match status" value="2"/>
</dbReference>
<evidence type="ECO:0000259" key="8">
    <source>
        <dbReference type="Pfam" id="PF12704"/>
    </source>
</evidence>
<dbReference type="InterPro" id="IPR025857">
    <property type="entry name" value="MacB_PCD"/>
</dbReference>
<evidence type="ECO:0000256" key="3">
    <source>
        <dbReference type="ARBA" id="ARBA00022692"/>
    </source>
</evidence>
<comment type="subcellular location">
    <subcellularLocation>
        <location evidence="1">Cell membrane</location>
        <topology evidence="1">Multi-pass membrane protein</topology>
    </subcellularLocation>
</comment>
<dbReference type="EMBL" id="CP013189">
    <property type="protein sequence ID" value="ALO45767.1"/>
    <property type="molecule type" value="Genomic_DNA"/>
</dbReference>
<evidence type="ECO:0000313" key="10">
    <source>
        <dbReference type="Proteomes" id="UP000065641"/>
    </source>
</evidence>
<evidence type="ECO:0000256" key="1">
    <source>
        <dbReference type="ARBA" id="ARBA00004651"/>
    </source>
</evidence>
<evidence type="ECO:0000256" key="4">
    <source>
        <dbReference type="ARBA" id="ARBA00022989"/>
    </source>
</evidence>
<dbReference type="OrthoDB" id="9770036at2"/>
<organism evidence="9 10">
    <name type="scientific">Pseudohongiella spirulinae</name>
    <dbReference type="NCBI Taxonomy" id="1249552"/>
    <lineage>
        <taxon>Bacteria</taxon>
        <taxon>Pseudomonadati</taxon>
        <taxon>Pseudomonadota</taxon>
        <taxon>Gammaproteobacteria</taxon>
        <taxon>Pseudomonadales</taxon>
        <taxon>Pseudohongiellaceae</taxon>
        <taxon>Pseudohongiella</taxon>
    </lineage>
</organism>
<evidence type="ECO:0000313" key="9">
    <source>
        <dbReference type="EMBL" id="ALO45767.1"/>
    </source>
</evidence>
<dbReference type="Proteomes" id="UP000065641">
    <property type="component" value="Chromosome"/>
</dbReference>
<feature type="domain" description="ABC3 transporter permease C-terminal" evidence="7">
    <location>
        <begin position="694"/>
        <end position="807"/>
    </location>
</feature>
<feature type="domain" description="MacB-like periplasmic core" evidence="8">
    <location>
        <begin position="429"/>
        <end position="647"/>
    </location>
</feature>
<dbReference type="InterPro" id="IPR003838">
    <property type="entry name" value="ABC3_permease_C"/>
</dbReference>
<dbReference type="PANTHER" id="PTHR30572:SF18">
    <property type="entry name" value="ABC-TYPE MACROLIDE FAMILY EXPORT SYSTEM PERMEASE COMPONENT 2"/>
    <property type="match status" value="1"/>
</dbReference>
<keyword evidence="3 6" id="KW-0812">Transmembrane</keyword>
<dbReference type="AlphaFoldDB" id="A0A0S2KBR2"/>
<dbReference type="InterPro" id="IPR050250">
    <property type="entry name" value="Macrolide_Exporter_MacB"/>
</dbReference>
<evidence type="ECO:0000256" key="6">
    <source>
        <dbReference type="SAM" id="Phobius"/>
    </source>
</evidence>
<accession>A0A0S2KBR2</accession>
<evidence type="ECO:0000259" key="7">
    <source>
        <dbReference type="Pfam" id="PF02687"/>
    </source>
</evidence>
<dbReference type="Pfam" id="PF12704">
    <property type="entry name" value="MacB_PCD"/>
    <property type="match status" value="2"/>
</dbReference>
<dbReference type="PATRIC" id="fig|1249552.3.peg.1111"/>
<dbReference type="RefSeq" id="WP_058021277.1">
    <property type="nucleotide sequence ID" value="NZ_CP013189.1"/>
</dbReference>
<feature type="transmembrane region" description="Helical" evidence="6">
    <location>
        <begin position="694"/>
        <end position="713"/>
    </location>
</feature>
<evidence type="ECO:0000256" key="5">
    <source>
        <dbReference type="ARBA" id="ARBA00023136"/>
    </source>
</evidence>
<feature type="transmembrane region" description="Helical" evidence="6">
    <location>
        <begin position="743"/>
        <end position="766"/>
    </location>
</feature>
<name>A0A0S2KBR2_9GAMM</name>
<feature type="transmembrane region" description="Helical" evidence="6">
    <location>
        <begin position="21"/>
        <end position="41"/>
    </location>
</feature>
<sequence length="814" mass="90038">MFYNYLIVALRNLRKQPGFTAIKVLSLSLGLVCSILVLMHVQYTRSYDKDFDNWQNIYRVVTSITTDQRIDSSWIAEGIFNPLLQDYGQIETAAKIVGTNGLFAYRDVAAPNEYHWVDPEFLSIFSFDFLQGDAGTALTDPNTVVVTESVARKYFGQEDPMGKTLTLENRRDLRVTGVISDLPSNTHLDIDIMIGSPTGRQIVGETFMNGSAWSLYNGTMAYVVIPDPASAEAIRADFPAFIQRNIPDAQREFAVSLETTLDLEPLADIHLSPRQGFAAADHSRRLVMIGLVTFAVLILISSCINFANLSLSQMQQRAKETGVRKTLGATRYDLLTQFLVESMLLTLIALLVALPVIYLATGPYTALTATAFTFADMFGSASIASIVFFVTLTGFLAGLVPALRMSRFSPTAAISGKRDGGKSSRLIRSALTVVQFTFAVVLVILAIGITLQVRHLNNIDIGFNRHNLVVLDSMYNPRNPEQFNYDAMVNDLQQHPGILTVGKVSQAPPLNGGYNPWRHVNWPAEDSRPVSHLGVDENYLDAMQIQLLAGRNFSQDFPADYMFGPLDPEETYGIMITPAAVRNFELGSNETAIDQILMLGNFSFRVVGVINDFRLSGGLEDTLRSTSILRASRQPMRTLLIRIDPAQRDSALRHIDSVWATHRPDAPIDREFYEQSFSQQIYEETNGINRAAQFAALITIVIAALGLYALAYYSTERRTKEIGVRKVLGATARSIVELLSLDFIKPVIVACLIASVLAYFATGFFFEQFSAQASVSPLIYLLVIAGMIVLSLVTVAAQCIRTARADPVQSLRSE</sequence>
<feature type="transmembrane region" description="Helical" evidence="6">
    <location>
        <begin position="286"/>
        <end position="311"/>
    </location>
</feature>
<keyword evidence="4 6" id="KW-1133">Transmembrane helix</keyword>
<keyword evidence="10" id="KW-1185">Reference proteome</keyword>
<keyword evidence="2" id="KW-1003">Cell membrane</keyword>
<reference evidence="9 10" key="1">
    <citation type="submission" date="2015-11" db="EMBL/GenBank/DDBJ databases">
        <authorList>
            <person name="Zhang Y."/>
            <person name="Guo Z."/>
        </authorList>
    </citation>
    <scope>NUCLEOTIDE SEQUENCE [LARGE SCALE GENOMIC DNA]</scope>
    <source>
        <strain evidence="9 10">KCTC 32221</strain>
    </source>
</reference>
<evidence type="ECO:0008006" key="11">
    <source>
        <dbReference type="Google" id="ProtNLM"/>
    </source>
</evidence>
<feature type="domain" description="MacB-like periplasmic core" evidence="8">
    <location>
        <begin position="20"/>
        <end position="238"/>
    </location>
</feature>
<evidence type="ECO:0000256" key="2">
    <source>
        <dbReference type="ARBA" id="ARBA00022475"/>
    </source>
</evidence>
<feature type="transmembrane region" description="Helical" evidence="6">
    <location>
        <begin position="332"/>
        <end position="358"/>
    </location>
</feature>
<proteinExistence type="predicted"/>
<dbReference type="GO" id="GO:0005886">
    <property type="term" value="C:plasma membrane"/>
    <property type="evidence" value="ECO:0007669"/>
    <property type="project" value="UniProtKB-SubCell"/>
</dbReference>
<dbReference type="GO" id="GO:0022857">
    <property type="term" value="F:transmembrane transporter activity"/>
    <property type="evidence" value="ECO:0007669"/>
    <property type="project" value="TreeGrafter"/>
</dbReference>
<feature type="domain" description="ABC3 transporter permease C-terminal" evidence="7">
    <location>
        <begin position="293"/>
        <end position="410"/>
    </location>
</feature>
<dbReference type="STRING" id="1249552.PS2015_1105"/>
<feature type="transmembrane region" description="Helical" evidence="6">
    <location>
        <begin position="378"/>
        <end position="405"/>
    </location>
</feature>
<protein>
    <recommendedName>
        <fullName evidence="11">ABC transporter permease</fullName>
    </recommendedName>
</protein>
<feature type="transmembrane region" description="Helical" evidence="6">
    <location>
        <begin position="426"/>
        <end position="451"/>
    </location>
</feature>
<feature type="transmembrane region" description="Helical" evidence="6">
    <location>
        <begin position="778"/>
        <end position="800"/>
    </location>
</feature>
<keyword evidence="5 6" id="KW-0472">Membrane</keyword>
<gene>
    <name evidence="9" type="ORF">PS2015_1105</name>
</gene>
<dbReference type="KEGG" id="pspi:PS2015_1105"/>